<name>A0ABV0WMP0_9TELE</name>
<protein>
    <submittedName>
        <fullName evidence="1">Uncharacterized protein</fullName>
    </submittedName>
</protein>
<evidence type="ECO:0000313" key="1">
    <source>
        <dbReference type="EMBL" id="MEQ2270911.1"/>
    </source>
</evidence>
<organism evidence="1 2">
    <name type="scientific">Xenotaenia resolanae</name>
    <dbReference type="NCBI Taxonomy" id="208358"/>
    <lineage>
        <taxon>Eukaryota</taxon>
        <taxon>Metazoa</taxon>
        <taxon>Chordata</taxon>
        <taxon>Craniata</taxon>
        <taxon>Vertebrata</taxon>
        <taxon>Euteleostomi</taxon>
        <taxon>Actinopterygii</taxon>
        <taxon>Neopterygii</taxon>
        <taxon>Teleostei</taxon>
        <taxon>Neoteleostei</taxon>
        <taxon>Acanthomorphata</taxon>
        <taxon>Ovalentaria</taxon>
        <taxon>Atherinomorphae</taxon>
        <taxon>Cyprinodontiformes</taxon>
        <taxon>Goodeidae</taxon>
        <taxon>Xenotaenia</taxon>
    </lineage>
</organism>
<dbReference type="Proteomes" id="UP001444071">
    <property type="component" value="Unassembled WGS sequence"/>
</dbReference>
<keyword evidence="2" id="KW-1185">Reference proteome</keyword>
<evidence type="ECO:0000313" key="2">
    <source>
        <dbReference type="Proteomes" id="UP001444071"/>
    </source>
</evidence>
<gene>
    <name evidence="1" type="ORF">XENORESO_016981</name>
</gene>
<accession>A0ABV0WMP0</accession>
<proteinExistence type="predicted"/>
<sequence length="146" mass="16769">MQMHATIYRGKLALQFTLNTQFRHGGGILMLWECVSSAGTEKLMLDNRGRKPFRCCKRLESGLEVSSHDPKHTGQSYNGIVYITIYSYFKMAQSSDPNQIDVLGQDLKAENHVPMFFPFYKYALLRGDRDSCNIFYMSLLLRDGLN</sequence>
<comment type="caution">
    <text evidence="1">The sequence shown here is derived from an EMBL/GenBank/DDBJ whole genome shotgun (WGS) entry which is preliminary data.</text>
</comment>
<dbReference type="EMBL" id="JAHRIM010060626">
    <property type="protein sequence ID" value="MEQ2270911.1"/>
    <property type="molecule type" value="Genomic_DNA"/>
</dbReference>
<reference evidence="1 2" key="1">
    <citation type="submission" date="2021-06" db="EMBL/GenBank/DDBJ databases">
        <authorList>
            <person name="Palmer J.M."/>
        </authorList>
    </citation>
    <scope>NUCLEOTIDE SEQUENCE [LARGE SCALE GENOMIC DNA]</scope>
    <source>
        <strain evidence="1 2">XR_2019</strain>
        <tissue evidence="1">Muscle</tissue>
    </source>
</reference>